<organism evidence="2 3">
    <name type="scientific">Collybia nuda</name>
    <dbReference type="NCBI Taxonomy" id="64659"/>
    <lineage>
        <taxon>Eukaryota</taxon>
        <taxon>Fungi</taxon>
        <taxon>Dikarya</taxon>
        <taxon>Basidiomycota</taxon>
        <taxon>Agaricomycotina</taxon>
        <taxon>Agaricomycetes</taxon>
        <taxon>Agaricomycetidae</taxon>
        <taxon>Agaricales</taxon>
        <taxon>Tricholomatineae</taxon>
        <taxon>Clitocybaceae</taxon>
        <taxon>Collybia</taxon>
    </lineage>
</organism>
<feature type="non-terminal residue" evidence="2">
    <location>
        <position position="155"/>
    </location>
</feature>
<dbReference type="Proteomes" id="UP000807353">
    <property type="component" value="Unassembled WGS sequence"/>
</dbReference>
<protein>
    <submittedName>
        <fullName evidence="2">Uncharacterized protein</fullName>
    </submittedName>
</protein>
<accession>A0A9P5XXA3</accession>
<dbReference type="EMBL" id="MU150373">
    <property type="protein sequence ID" value="KAF9457391.1"/>
    <property type="molecule type" value="Genomic_DNA"/>
</dbReference>
<feature type="region of interest" description="Disordered" evidence="1">
    <location>
        <begin position="1"/>
        <end position="125"/>
    </location>
</feature>
<feature type="compositionally biased region" description="Basic and acidic residues" evidence="1">
    <location>
        <begin position="13"/>
        <end position="25"/>
    </location>
</feature>
<gene>
    <name evidence="2" type="ORF">BDZ94DRAFT_1273288</name>
</gene>
<evidence type="ECO:0000313" key="3">
    <source>
        <dbReference type="Proteomes" id="UP000807353"/>
    </source>
</evidence>
<sequence>MYAEILADDNEEIGSRDDSGIHEMDQECPSSKPASQSTNAPREIPLDVVVLPENANFTDANPLYPGLSIGPPAGYGGQLSGSDHGEGNESGNTSSSEPVEWSEDDAESSDESGDDTVGNVVPESVWEAAPAWDTTLVRETNCQNVDWEVPRDDGV</sequence>
<feature type="compositionally biased region" description="Polar residues" evidence="1">
    <location>
        <begin position="28"/>
        <end position="40"/>
    </location>
</feature>
<keyword evidence="3" id="KW-1185">Reference proteome</keyword>
<evidence type="ECO:0000313" key="2">
    <source>
        <dbReference type="EMBL" id="KAF9457391.1"/>
    </source>
</evidence>
<dbReference type="AlphaFoldDB" id="A0A9P5XXA3"/>
<proteinExistence type="predicted"/>
<feature type="compositionally biased region" description="Acidic residues" evidence="1">
    <location>
        <begin position="100"/>
        <end position="114"/>
    </location>
</feature>
<reference evidence="2" key="1">
    <citation type="submission" date="2020-11" db="EMBL/GenBank/DDBJ databases">
        <authorList>
            <consortium name="DOE Joint Genome Institute"/>
            <person name="Ahrendt S."/>
            <person name="Riley R."/>
            <person name="Andreopoulos W."/>
            <person name="Labutti K."/>
            <person name="Pangilinan J."/>
            <person name="Ruiz-Duenas F.J."/>
            <person name="Barrasa J.M."/>
            <person name="Sanchez-Garcia M."/>
            <person name="Camarero S."/>
            <person name="Miyauchi S."/>
            <person name="Serrano A."/>
            <person name="Linde D."/>
            <person name="Babiker R."/>
            <person name="Drula E."/>
            <person name="Ayuso-Fernandez I."/>
            <person name="Pacheco R."/>
            <person name="Padilla G."/>
            <person name="Ferreira P."/>
            <person name="Barriuso J."/>
            <person name="Kellner H."/>
            <person name="Castanera R."/>
            <person name="Alfaro M."/>
            <person name="Ramirez L."/>
            <person name="Pisabarro A.G."/>
            <person name="Kuo A."/>
            <person name="Tritt A."/>
            <person name="Lipzen A."/>
            <person name="He G."/>
            <person name="Yan M."/>
            <person name="Ng V."/>
            <person name="Cullen D."/>
            <person name="Martin F."/>
            <person name="Rosso M.-N."/>
            <person name="Henrissat B."/>
            <person name="Hibbett D."/>
            <person name="Martinez A.T."/>
            <person name="Grigoriev I.V."/>
        </authorList>
    </citation>
    <scope>NUCLEOTIDE SEQUENCE</scope>
    <source>
        <strain evidence="2">CBS 247.69</strain>
    </source>
</reference>
<evidence type="ECO:0000256" key="1">
    <source>
        <dbReference type="SAM" id="MobiDB-lite"/>
    </source>
</evidence>
<feature type="compositionally biased region" description="Acidic residues" evidence="1">
    <location>
        <begin position="1"/>
        <end position="12"/>
    </location>
</feature>
<name>A0A9P5XXA3_9AGAR</name>
<comment type="caution">
    <text evidence="2">The sequence shown here is derived from an EMBL/GenBank/DDBJ whole genome shotgun (WGS) entry which is preliminary data.</text>
</comment>